<gene>
    <name evidence="2" type="ORF">O181_068945</name>
</gene>
<reference evidence="2" key="1">
    <citation type="submission" date="2021-03" db="EMBL/GenBank/DDBJ databases">
        <title>Draft genome sequence of rust myrtle Austropuccinia psidii MF-1, a brazilian biotype.</title>
        <authorList>
            <person name="Quecine M.C."/>
            <person name="Pachon D.M.R."/>
            <person name="Bonatelli M.L."/>
            <person name="Correr F.H."/>
            <person name="Franceschini L.M."/>
            <person name="Leite T.F."/>
            <person name="Margarido G.R.A."/>
            <person name="Almeida C.A."/>
            <person name="Ferrarezi J.A."/>
            <person name="Labate C.A."/>
        </authorList>
    </citation>
    <scope>NUCLEOTIDE SEQUENCE</scope>
    <source>
        <strain evidence="2">MF-1</strain>
    </source>
</reference>
<feature type="signal peptide" evidence="1">
    <location>
        <begin position="1"/>
        <end position="25"/>
    </location>
</feature>
<keyword evidence="3" id="KW-1185">Reference proteome</keyword>
<sequence>MFSQRLGVFMSLIIVLELNIQSALSMEHTCFSYLENLRDRATSLLKKSEAEMPTEGKGLLRWQPFAEKVHPYEKDLEMQIEDSARLEKGKTDEKPKQTDADFVTSLSTATLAQDEEAAELALEASINAFLKIGSEPSDVNSMSEKAKNLRRLLFDEILNSWAPPQLWADVLSIAKEHLKQKTAERGDGLFDVIKQVAQLKRGRPPLWTKPATLASNTKEYMKLVFPDAELLAWVKAALRDEEKDGYITHAVKAIEEIYASSPVTAIERIKKVLETLEGDIPLSSERWENFIAKTKKGLVSSTNKDGSPNTRGESSFSKMPKKAYDFLKNFQEVANEVSQTSEKKKESYRKIATMTNPNYYPTNDSGEIASQLLKRVLQAELRLTGNIAQEGETVETVMGILKKLKSDLKPEELSEIEEIMKKRFFGG</sequence>
<evidence type="ECO:0000256" key="1">
    <source>
        <dbReference type="SAM" id="SignalP"/>
    </source>
</evidence>
<dbReference type="EMBL" id="AVOT02034977">
    <property type="protein sequence ID" value="MBW0529230.1"/>
    <property type="molecule type" value="Genomic_DNA"/>
</dbReference>
<keyword evidence="1" id="KW-0732">Signal</keyword>
<proteinExistence type="predicted"/>
<dbReference type="Proteomes" id="UP000765509">
    <property type="component" value="Unassembled WGS sequence"/>
</dbReference>
<feature type="chain" id="PRO_5040348516" evidence="1">
    <location>
        <begin position="26"/>
        <end position="427"/>
    </location>
</feature>
<comment type="caution">
    <text evidence="2">The sequence shown here is derived from an EMBL/GenBank/DDBJ whole genome shotgun (WGS) entry which is preliminary data.</text>
</comment>
<protein>
    <submittedName>
        <fullName evidence="2">Uncharacterized protein</fullName>
    </submittedName>
</protein>
<evidence type="ECO:0000313" key="2">
    <source>
        <dbReference type="EMBL" id="MBW0529230.1"/>
    </source>
</evidence>
<accession>A0A9Q3ETI8</accession>
<organism evidence="2 3">
    <name type="scientific">Austropuccinia psidii MF-1</name>
    <dbReference type="NCBI Taxonomy" id="1389203"/>
    <lineage>
        <taxon>Eukaryota</taxon>
        <taxon>Fungi</taxon>
        <taxon>Dikarya</taxon>
        <taxon>Basidiomycota</taxon>
        <taxon>Pucciniomycotina</taxon>
        <taxon>Pucciniomycetes</taxon>
        <taxon>Pucciniales</taxon>
        <taxon>Sphaerophragmiaceae</taxon>
        <taxon>Austropuccinia</taxon>
    </lineage>
</organism>
<evidence type="ECO:0000313" key="3">
    <source>
        <dbReference type="Proteomes" id="UP000765509"/>
    </source>
</evidence>
<dbReference type="AlphaFoldDB" id="A0A9Q3ETI8"/>
<name>A0A9Q3ETI8_9BASI</name>